<dbReference type="EMBL" id="CAICTM010001449">
    <property type="protein sequence ID" value="CAB9523748.1"/>
    <property type="molecule type" value="Genomic_DNA"/>
</dbReference>
<gene>
    <name evidence="1" type="ORF">SEMRO_1451_G273862.1</name>
</gene>
<protein>
    <submittedName>
        <fullName evidence="1">Uncharacterized protein</fullName>
    </submittedName>
</protein>
<reference evidence="1" key="1">
    <citation type="submission" date="2020-06" db="EMBL/GenBank/DDBJ databases">
        <authorList>
            <consortium name="Plant Systems Biology data submission"/>
        </authorList>
    </citation>
    <scope>NUCLEOTIDE SEQUENCE</scope>
    <source>
        <strain evidence="1">D6</strain>
    </source>
</reference>
<name>A0A9N8HQK0_9STRA</name>
<dbReference type="Proteomes" id="UP001153069">
    <property type="component" value="Unassembled WGS sequence"/>
</dbReference>
<evidence type="ECO:0000313" key="1">
    <source>
        <dbReference type="EMBL" id="CAB9523748.1"/>
    </source>
</evidence>
<accession>A0A9N8HQK0</accession>
<sequence>MLNHVLIVWDTDPRFLTQSVVGCQHLFNVPGAAIFAFIFSSSTISMHNIIHCFLVAWIVGHVIHYTSIQFHSLPGMKNIIEVWHDPLECHGSIKGTNNATPSTTGSKVSF</sequence>
<proteinExistence type="predicted"/>
<evidence type="ECO:0000313" key="2">
    <source>
        <dbReference type="Proteomes" id="UP001153069"/>
    </source>
</evidence>
<keyword evidence="2" id="KW-1185">Reference proteome</keyword>
<organism evidence="1 2">
    <name type="scientific">Seminavis robusta</name>
    <dbReference type="NCBI Taxonomy" id="568900"/>
    <lineage>
        <taxon>Eukaryota</taxon>
        <taxon>Sar</taxon>
        <taxon>Stramenopiles</taxon>
        <taxon>Ochrophyta</taxon>
        <taxon>Bacillariophyta</taxon>
        <taxon>Bacillariophyceae</taxon>
        <taxon>Bacillariophycidae</taxon>
        <taxon>Naviculales</taxon>
        <taxon>Naviculaceae</taxon>
        <taxon>Seminavis</taxon>
    </lineage>
</organism>
<comment type="caution">
    <text evidence="1">The sequence shown here is derived from an EMBL/GenBank/DDBJ whole genome shotgun (WGS) entry which is preliminary data.</text>
</comment>
<dbReference type="AlphaFoldDB" id="A0A9N8HQK0"/>